<accession>M1IDB1</accession>
<organism evidence="2 3">
    <name type="scientific">Pelagibacter phage HTVC019P</name>
    <dbReference type="NCBI Taxonomy" id="1283079"/>
    <lineage>
        <taxon>Viruses</taxon>
        <taxon>Duplodnaviria</taxon>
        <taxon>Heunggongvirae</taxon>
        <taxon>Uroviricota</taxon>
        <taxon>Caudoviricetes</taxon>
        <taxon>Autographivirales</taxon>
        <taxon>Pelagivirus</taxon>
        <taxon>Pelagivirus HTVC019P</taxon>
    </lineage>
</organism>
<feature type="domain" description="Bacteriophage SP-beta YorD" evidence="1">
    <location>
        <begin position="10"/>
        <end position="66"/>
    </location>
</feature>
<dbReference type="EMBL" id="KC465901">
    <property type="protein sequence ID" value="AGE60619.1"/>
    <property type="molecule type" value="Genomic_DNA"/>
</dbReference>
<dbReference type="KEGG" id="vg:14697572"/>
<sequence>MAQLSTKIKLYAAANGVASIDFTSDVMLQDDSNGAGVYIKEWNLDIAEPTDTQLASYDTAATTTEANNVVISTRKAAYGSWETQLEEIYDDGIDSWKTRIAQVKTDNPKS</sequence>
<dbReference type="RefSeq" id="YP_007517849.1">
    <property type="nucleotide sequence ID" value="NC_020483.1"/>
</dbReference>
<protein>
    <recommendedName>
        <fullName evidence="1">Bacteriophage SP-beta YorD domain-containing protein</fullName>
    </recommendedName>
</protein>
<evidence type="ECO:0000313" key="2">
    <source>
        <dbReference type="EMBL" id="AGE60619.1"/>
    </source>
</evidence>
<dbReference type="Proteomes" id="UP000011295">
    <property type="component" value="Segment"/>
</dbReference>
<name>M1IDB1_9CAUD</name>
<proteinExistence type="predicted"/>
<evidence type="ECO:0000259" key="1">
    <source>
        <dbReference type="Pfam" id="PF09636"/>
    </source>
</evidence>
<dbReference type="InterPro" id="IPR019094">
    <property type="entry name" value="Phage_SP-beta_YorD"/>
</dbReference>
<dbReference type="Gene3D" id="3.30.56.60">
    <property type="entry name" value="XkdW-like"/>
    <property type="match status" value="1"/>
</dbReference>
<evidence type="ECO:0000313" key="3">
    <source>
        <dbReference type="Proteomes" id="UP000011295"/>
    </source>
</evidence>
<keyword evidence="3" id="KW-1185">Reference proteome</keyword>
<reference evidence="2 3" key="1">
    <citation type="journal article" date="2013" name="Nature">
        <title>Abundant SAR11 viruses in the ocean.</title>
        <authorList>
            <person name="Zhao Y."/>
            <person name="Temperton B."/>
            <person name="Thrash J.C."/>
            <person name="Schwalbach M.S."/>
            <person name="Vergin K.L."/>
            <person name="Landry Z.C."/>
            <person name="Ellisman M."/>
            <person name="Deerinck T."/>
            <person name="Sullivan M.B."/>
            <person name="Giovannoni S.J."/>
        </authorList>
    </citation>
    <scope>NUCLEOTIDE SEQUENCE [LARGE SCALE GENOMIC DNA]</scope>
</reference>
<dbReference type="InterPro" id="IPR035950">
    <property type="entry name" value="XkdW-like_sf"/>
</dbReference>
<dbReference type="GeneID" id="14697572"/>
<dbReference type="Pfam" id="PF09636">
    <property type="entry name" value="XkdW"/>
    <property type="match status" value="1"/>
</dbReference>
<dbReference type="OrthoDB" id="35640at10239"/>